<comment type="similarity">
    <text evidence="1 7">Belongs to the acylphosphatase family.</text>
</comment>
<gene>
    <name evidence="9" type="ORF">FZD47_18470</name>
</gene>
<accession>A0A5D4SK67</accession>
<dbReference type="InterPro" id="IPR017968">
    <property type="entry name" value="Acylphosphatase_CS"/>
</dbReference>
<dbReference type="PANTHER" id="PTHR47268:SF4">
    <property type="entry name" value="ACYLPHOSPHATASE"/>
    <property type="match status" value="1"/>
</dbReference>
<evidence type="ECO:0000256" key="3">
    <source>
        <dbReference type="ARBA" id="ARBA00015991"/>
    </source>
</evidence>
<feature type="active site" evidence="5">
    <location>
        <position position="29"/>
    </location>
</feature>
<dbReference type="PANTHER" id="PTHR47268">
    <property type="entry name" value="ACYLPHOSPHATASE"/>
    <property type="match status" value="1"/>
</dbReference>
<comment type="catalytic activity">
    <reaction evidence="4 5 6">
        <text>an acyl phosphate + H2O = a carboxylate + phosphate + H(+)</text>
        <dbReference type="Rhea" id="RHEA:14965"/>
        <dbReference type="ChEBI" id="CHEBI:15377"/>
        <dbReference type="ChEBI" id="CHEBI:15378"/>
        <dbReference type="ChEBI" id="CHEBI:29067"/>
        <dbReference type="ChEBI" id="CHEBI:43474"/>
        <dbReference type="ChEBI" id="CHEBI:59918"/>
        <dbReference type="EC" id="3.6.1.7"/>
    </reaction>
</comment>
<dbReference type="GO" id="GO:0003998">
    <property type="term" value="F:acylphosphatase activity"/>
    <property type="evidence" value="ECO:0007669"/>
    <property type="project" value="UniProtKB-EC"/>
</dbReference>
<keyword evidence="5 6" id="KW-0378">Hydrolase</keyword>
<dbReference type="EMBL" id="VTES01000005">
    <property type="protein sequence ID" value="TYS62066.1"/>
    <property type="molecule type" value="Genomic_DNA"/>
</dbReference>
<dbReference type="AlphaFoldDB" id="A0A5D4SK67"/>
<evidence type="ECO:0000313" key="10">
    <source>
        <dbReference type="Proteomes" id="UP000323732"/>
    </source>
</evidence>
<dbReference type="PROSITE" id="PS51160">
    <property type="entry name" value="ACYLPHOSPHATASE_3"/>
    <property type="match status" value="1"/>
</dbReference>
<dbReference type="SUPFAM" id="SSF54975">
    <property type="entry name" value="Acylphosphatase/BLUF domain-like"/>
    <property type="match status" value="1"/>
</dbReference>
<feature type="domain" description="Acylphosphatase-like" evidence="8">
    <location>
        <begin position="14"/>
        <end position="102"/>
    </location>
</feature>
<evidence type="ECO:0000256" key="4">
    <source>
        <dbReference type="ARBA" id="ARBA00047645"/>
    </source>
</evidence>
<sequence>MEVIMVPEEKKMIHLNIIVSGKVQGVGFRFFAQRKAVQYGINGWVRNLDDGSVEIRAIGDKKQLDSFMRDLKRGNPFSAIDQMQVDELDGQGEQSSSFKIKY</sequence>
<dbReference type="EC" id="3.6.1.7" evidence="2 5"/>
<dbReference type="PROSITE" id="PS00151">
    <property type="entry name" value="ACYLPHOSPHATASE_2"/>
    <property type="match status" value="1"/>
</dbReference>
<comment type="caution">
    <text evidence="9">The sequence shown here is derived from an EMBL/GenBank/DDBJ whole genome shotgun (WGS) entry which is preliminary data.</text>
</comment>
<evidence type="ECO:0000256" key="6">
    <source>
        <dbReference type="RuleBase" id="RU000553"/>
    </source>
</evidence>
<name>A0A5D4SK67_9BACI</name>
<dbReference type="Gene3D" id="3.30.70.100">
    <property type="match status" value="1"/>
</dbReference>
<evidence type="ECO:0000256" key="2">
    <source>
        <dbReference type="ARBA" id="ARBA00012150"/>
    </source>
</evidence>
<reference evidence="9 10" key="1">
    <citation type="submission" date="2019-08" db="EMBL/GenBank/DDBJ databases">
        <title>Bacillus genomes from the desert of Cuatro Cienegas, Coahuila.</title>
        <authorList>
            <person name="Olmedo-Alvarez G."/>
        </authorList>
    </citation>
    <scope>NUCLEOTIDE SEQUENCE [LARGE SCALE GENOMIC DNA]</scope>
    <source>
        <strain evidence="9 10">CH37_1T</strain>
    </source>
</reference>
<feature type="active site" evidence="5">
    <location>
        <position position="47"/>
    </location>
</feature>
<dbReference type="InterPro" id="IPR020456">
    <property type="entry name" value="Acylphosphatase"/>
</dbReference>
<evidence type="ECO:0000259" key="8">
    <source>
        <dbReference type="PROSITE" id="PS51160"/>
    </source>
</evidence>
<dbReference type="Proteomes" id="UP000323732">
    <property type="component" value="Unassembled WGS sequence"/>
</dbReference>
<dbReference type="InterPro" id="IPR036046">
    <property type="entry name" value="Acylphosphatase-like_dom_sf"/>
</dbReference>
<evidence type="ECO:0000256" key="5">
    <source>
        <dbReference type="PROSITE-ProRule" id="PRU00520"/>
    </source>
</evidence>
<evidence type="ECO:0000256" key="1">
    <source>
        <dbReference type="ARBA" id="ARBA00005614"/>
    </source>
</evidence>
<dbReference type="InterPro" id="IPR001792">
    <property type="entry name" value="Acylphosphatase-like_dom"/>
</dbReference>
<evidence type="ECO:0000256" key="7">
    <source>
        <dbReference type="RuleBase" id="RU004168"/>
    </source>
</evidence>
<evidence type="ECO:0000313" key="9">
    <source>
        <dbReference type="EMBL" id="TYS62066.1"/>
    </source>
</evidence>
<proteinExistence type="inferred from homology"/>
<organism evidence="9 10">
    <name type="scientific">Bacillus infantis</name>
    <dbReference type="NCBI Taxonomy" id="324767"/>
    <lineage>
        <taxon>Bacteria</taxon>
        <taxon>Bacillati</taxon>
        <taxon>Bacillota</taxon>
        <taxon>Bacilli</taxon>
        <taxon>Bacillales</taxon>
        <taxon>Bacillaceae</taxon>
        <taxon>Bacillus</taxon>
    </lineage>
</organism>
<dbReference type="Pfam" id="PF00708">
    <property type="entry name" value="Acylphosphatase"/>
    <property type="match status" value="1"/>
</dbReference>
<protein>
    <recommendedName>
        <fullName evidence="3 5">Acylphosphatase</fullName>
        <ecNumber evidence="2 5">3.6.1.7</ecNumber>
    </recommendedName>
</protein>
<dbReference type="PROSITE" id="PS00150">
    <property type="entry name" value="ACYLPHOSPHATASE_1"/>
    <property type="match status" value="1"/>
</dbReference>